<feature type="transmembrane region" description="Helical" evidence="6">
    <location>
        <begin position="152"/>
        <end position="173"/>
    </location>
</feature>
<feature type="transmembrane region" description="Helical" evidence="6">
    <location>
        <begin position="38"/>
        <end position="60"/>
    </location>
</feature>
<feature type="transmembrane region" description="Helical" evidence="6">
    <location>
        <begin position="364"/>
        <end position="383"/>
    </location>
</feature>
<evidence type="ECO:0000256" key="4">
    <source>
        <dbReference type="ARBA" id="ARBA00022989"/>
    </source>
</evidence>
<evidence type="ECO:0000256" key="5">
    <source>
        <dbReference type="ARBA" id="ARBA00023136"/>
    </source>
</evidence>
<comment type="subcellular location">
    <subcellularLocation>
        <location evidence="1">Cell membrane</location>
        <topology evidence="1">Multi-pass membrane protein</topology>
    </subcellularLocation>
</comment>
<reference evidence="7 8" key="1">
    <citation type="submission" date="2018-08" db="EMBL/GenBank/DDBJ databases">
        <title>Genomic Encyclopedia of Type Strains, Phase III (KMG-III): the genomes of soil and plant-associated and newly described type strains.</title>
        <authorList>
            <person name="Whitman W."/>
        </authorList>
    </citation>
    <scope>NUCLEOTIDE SEQUENCE [LARGE SCALE GENOMIC DNA]</scope>
    <source>
        <strain evidence="7 8">325-5</strain>
    </source>
</reference>
<evidence type="ECO:0000313" key="8">
    <source>
        <dbReference type="Proteomes" id="UP000256429"/>
    </source>
</evidence>
<evidence type="ECO:0000256" key="3">
    <source>
        <dbReference type="ARBA" id="ARBA00022692"/>
    </source>
</evidence>
<dbReference type="EMBL" id="QTTQ01000010">
    <property type="protein sequence ID" value="REE82211.1"/>
    <property type="molecule type" value="Genomic_DNA"/>
</dbReference>
<dbReference type="InterPro" id="IPR050833">
    <property type="entry name" value="Poly_Biosynth_Transport"/>
</dbReference>
<name>A0A3D9RWP5_9FLAO</name>
<feature type="transmembrane region" description="Helical" evidence="6">
    <location>
        <begin position="389"/>
        <end position="411"/>
    </location>
</feature>
<protein>
    <submittedName>
        <fullName evidence="7">O-antigen/teichoic acid export membrane protein</fullName>
    </submittedName>
</protein>
<dbReference type="InterPro" id="IPR002797">
    <property type="entry name" value="Polysacc_synth"/>
</dbReference>
<dbReference type="PANTHER" id="PTHR30250:SF11">
    <property type="entry name" value="O-ANTIGEN TRANSPORTER-RELATED"/>
    <property type="match status" value="1"/>
</dbReference>
<dbReference type="GO" id="GO:0005886">
    <property type="term" value="C:plasma membrane"/>
    <property type="evidence" value="ECO:0007669"/>
    <property type="project" value="UniProtKB-SubCell"/>
</dbReference>
<feature type="transmembrane region" description="Helical" evidence="6">
    <location>
        <begin position="333"/>
        <end position="357"/>
    </location>
</feature>
<feature type="transmembrane region" description="Helical" evidence="6">
    <location>
        <begin position="214"/>
        <end position="235"/>
    </location>
</feature>
<keyword evidence="2" id="KW-1003">Cell membrane</keyword>
<feature type="transmembrane region" description="Helical" evidence="6">
    <location>
        <begin position="251"/>
        <end position="271"/>
    </location>
</feature>
<feature type="transmembrane region" description="Helical" evidence="6">
    <location>
        <begin position="179"/>
        <end position="202"/>
    </location>
</feature>
<feature type="transmembrane region" description="Helical" evidence="6">
    <location>
        <begin position="12"/>
        <end position="32"/>
    </location>
</feature>
<evidence type="ECO:0000256" key="1">
    <source>
        <dbReference type="ARBA" id="ARBA00004651"/>
    </source>
</evidence>
<dbReference type="Proteomes" id="UP000256429">
    <property type="component" value="Unassembled WGS sequence"/>
</dbReference>
<proteinExistence type="predicted"/>
<accession>A0A3D9RWP5</accession>
<dbReference type="OrthoDB" id="88014at2"/>
<dbReference type="RefSeq" id="WP_115880176.1">
    <property type="nucleotide sequence ID" value="NZ_QTTQ01000010.1"/>
</dbReference>
<evidence type="ECO:0000313" key="7">
    <source>
        <dbReference type="EMBL" id="REE82211.1"/>
    </source>
</evidence>
<keyword evidence="8" id="KW-1185">Reference proteome</keyword>
<feature type="transmembrane region" description="Helical" evidence="6">
    <location>
        <begin position="423"/>
        <end position="441"/>
    </location>
</feature>
<feature type="transmembrane region" description="Helical" evidence="6">
    <location>
        <begin position="80"/>
        <end position="102"/>
    </location>
</feature>
<keyword evidence="3 6" id="KW-0812">Transmembrane</keyword>
<feature type="transmembrane region" description="Helical" evidence="6">
    <location>
        <begin position="447"/>
        <end position="466"/>
    </location>
</feature>
<evidence type="ECO:0000256" key="6">
    <source>
        <dbReference type="SAM" id="Phobius"/>
    </source>
</evidence>
<dbReference type="Pfam" id="PF01943">
    <property type="entry name" value="Polysacc_synt"/>
    <property type="match status" value="1"/>
</dbReference>
<gene>
    <name evidence="7" type="ORF">BX611_1757</name>
</gene>
<organism evidence="7 8">
    <name type="scientific">Lutibacter oceani</name>
    <dbReference type="NCBI Taxonomy" id="1853311"/>
    <lineage>
        <taxon>Bacteria</taxon>
        <taxon>Pseudomonadati</taxon>
        <taxon>Bacteroidota</taxon>
        <taxon>Flavobacteriia</taxon>
        <taxon>Flavobacteriales</taxon>
        <taxon>Flavobacteriaceae</taxon>
        <taxon>Lutibacter</taxon>
    </lineage>
</organism>
<sequence>MGIVLKQSFNNTLILFLGFAIGGINVLFLFTNFLHEDYFGLITFLLSTANIIMPLLVFGIHQTIIKYYSSYKTKIEKDGFLIATLVLPLVVIIPLAFVGVFLYEFISNWLSAENPLIKSYSYLIFIVAIFMGYFEVFYSWTKVQFNSVFGNFIKEIFTRICTSFLLVAVYFNWITNEQFIYAIVIVYGVRTLIMKLYALYIYMPKLVFKIPSNLKELLSFSFYIIIAGSASGILLEIDKFMIPQIEKIAEVAYYSVGIYIASVVAIPTRAMQQITSPITAKEMNNNNIPEVEKLYKQTSINLLVVGGLLFLLINLNITDLYELINKPQYTKGIWIVLIISIAKLMELALGTGNAILMNSKYYKIFFYMSLAMALTVIILNRWLISLVGINGAALATLIVVLTYSSIKIFYIKSKLNIQPFSTNTVKIVLIVSAVFFLFYFWNFEFFPLINIAIKGVLITVIYLFIINKLHISKDLNSLVSKYF</sequence>
<dbReference type="PANTHER" id="PTHR30250">
    <property type="entry name" value="PST FAMILY PREDICTED COLANIC ACID TRANSPORTER"/>
    <property type="match status" value="1"/>
</dbReference>
<feature type="transmembrane region" description="Helical" evidence="6">
    <location>
        <begin position="300"/>
        <end position="321"/>
    </location>
</feature>
<evidence type="ECO:0000256" key="2">
    <source>
        <dbReference type="ARBA" id="ARBA00022475"/>
    </source>
</evidence>
<keyword evidence="4 6" id="KW-1133">Transmembrane helix</keyword>
<dbReference type="AlphaFoldDB" id="A0A3D9RWP5"/>
<feature type="transmembrane region" description="Helical" evidence="6">
    <location>
        <begin position="122"/>
        <end position="140"/>
    </location>
</feature>
<comment type="caution">
    <text evidence="7">The sequence shown here is derived from an EMBL/GenBank/DDBJ whole genome shotgun (WGS) entry which is preliminary data.</text>
</comment>
<keyword evidence="5 6" id="KW-0472">Membrane</keyword>